<dbReference type="InterPro" id="IPR013785">
    <property type="entry name" value="Aldolase_TIM"/>
</dbReference>
<evidence type="ECO:0000313" key="4">
    <source>
        <dbReference type="EMBL" id="HIU37154.1"/>
    </source>
</evidence>
<evidence type="ECO:0000256" key="1">
    <source>
        <dbReference type="ARBA" id="ARBA00022630"/>
    </source>
</evidence>
<dbReference type="GO" id="GO:0018580">
    <property type="term" value="F:nitronate monooxygenase activity"/>
    <property type="evidence" value="ECO:0007669"/>
    <property type="project" value="InterPro"/>
</dbReference>
<protein>
    <submittedName>
        <fullName evidence="4">Nitronate monooxygenase</fullName>
    </submittedName>
</protein>
<organism evidence="4 5">
    <name type="scientific">Candidatus Aphodousia faecigallinarum</name>
    <dbReference type="NCBI Taxonomy" id="2840677"/>
    <lineage>
        <taxon>Bacteria</taxon>
        <taxon>Pseudomonadati</taxon>
        <taxon>Pseudomonadota</taxon>
        <taxon>Betaproteobacteria</taxon>
        <taxon>Burkholderiales</taxon>
        <taxon>Sutterellaceae</taxon>
        <taxon>Sutterellaceae incertae sedis</taxon>
        <taxon>Candidatus Aphodousia</taxon>
    </lineage>
</organism>
<dbReference type="Proteomes" id="UP000824083">
    <property type="component" value="Unassembled WGS sequence"/>
</dbReference>
<dbReference type="PANTHER" id="PTHR32332:SF18">
    <property type="entry name" value="2-NITROPROPANE DIOXYGENASE"/>
    <property type="match status" value="1"/>
</dbReference>
<dbReference type="AlphaFoldDB" id="A0A9D1IJW1"/>
<reference evidence="4" key="1">
    <citation type="submission" date="2020-10" db="EMBL/GenBank/DDBJ databases">
        <authorList>
            <person name="Gilroy R."/>
        </authorList>
    </citation>
    <scope>NUCLEOTIDE SEQUENCE</scope>
    <source>
        <strain evidence="4">7463</strain>
    </source>
</reference>
<evidence type="ECO:0000313" key="5">
    <source>
        <dbReference type="Proteomes" id="UP000824083"/>
    </source>
</evidence>
<keyword evidence="3" id="KW-0560">Oxidoreductase</keyword>
<dbReference type="Pfam" id="PF03060">
    <property type="entry name" value="NMO"/>
    <property type="match status" value="1"/>
</dbReference>
<keyword evidence="1" id="KW-0285">Flavoprotein</keyword>
<sequence length="419" mass="46803">MNASSDVCLKDLRIRLKDKDYVPLMVGGMGVNISTAEMVLAIEKLGGIAHISDAMQMDLCDRLYGTQFTAKKTKQYYGQQKNPDKSNNHFDLNDVREASMRYISDVMSRATGKGLVFLNCMEKLTYNAPHESLGVRLNAALDAGIDGITLSAGLHLSSFKLMSENKRFHDALLGIVVSSVRALNLFLRRNRSVNRLPDYIVVEGPLAGGHLGFGEDWKDYSLENIVKEVKAYLAENHLEIPVFAAGGVFTGGEAVRMIKEVGADGVQVATRFTISKECGLPDNVKTAYLNAEESDIEVNHLSATGYLMRMLKSSPAIKMRVPPNCEPYGYMLNEGKCPYLNQWWDMMTKKIMPKPEDMKCCLCTHMKLYNVWTCGAKTFRLKETTVKLPNGQWYFPSAEEIYNDYITSTGDQIQLPNPA</sequence>
<proteinExistence type="predicted"/>
<evidence type="ECO:0000256" key="2">
    <source>
        <dbReference type="ARBA" id="ARBA00022643"/>
    </source>
</evidence>
<name>A0A9D1IJW1_9BURK</name>
<gene>
    <name evidence="4" type="ORF">IAC56_02640</name>
</gene>
<dbReference type="EMBL" id="DVMY01000048">
    <property type="protein sequence ID" value="HIU37154.1"/>
    <property type="molecule type" value="Genomic_DNA"/>
</dbReference>
<keyword evidence="4" id="KW-0503">Monooxygenase</keyword>
<reference evidence="4" key="2">
    <citation type="journal article" date="2021" name="PeerJ">
        <title>Extensive microbial diversity within the chicken gut microbiome revealed by metagenomics and culture.</title>
        <authorList>
            <person name="Gilroy R."/>
            <person name="Ravi A."/>
            <person name="Getino M."/>
            <person name="Pursley I."/>
            <person name="Horton D.L."/>
            <person name="Alikhan N.F."/>
            <person name="Baker D."/>
            <person name="Gharbi K."/>
            <person name="Hall N."/>
            <person name="Watson M."/>
            <person name="Adriaenssens E.M."/>
            <person name="Foster-Nyarko E."/>
            <person name="Jarju S."/>
            <person name="Secka A."/>
            <person name="Antonio M."/>
            <person name="Oren A."/>
            <person name="Chaudhuri R.R."/>
            <person name="La Ragione R."/>
            <person name="Hildebrand F."/>
            <person name="Pallen M.J."/>
        </authorList>
    </citation>
    <scope>NUCLEOTIDE SEQUENCE</scope>
    <source>
        <strain evidence="4">7463</strain>
    </source>
</reference>
<dbReference type="Gene3D" id="3.20.20.70">
    <property type="entry name" value="Aldolase class I"/>
    <property type="match status" value="1"/>
</dbReference>
<evidence type="ECO:0000256" key="3">
    <source>
        <dbReference type="ARBA" id="ARBA00023002"/>
    </source>
</evidence>
<dbReference type="CDD" id="cd04730">
    <property type="entry name" value="NPD_like"/>
    <property type="match status" value="1"/>
</dbReference>
<keyword evidence="2" id="KW-0288">FMN</keyword>
<dbReference type="PANTHER" id="PTHR32332">
    <property type="entry name" value="2-NITROPROPANE DIOXYGENASE"/>
    <property type="match status" value="1"/>
</dbReference>
<comment type="caution">
    <text evidence="4">The sequence shown here is derived from an EMBL/GenBank/DDBJ whole genome shotgun (WGS) entry which is preliminary data.</text>
</comment>
<accession>A0A9D1IJW1</accession>
<dbReference type="SUPFAM" id="SSF51412">
    <property type="entry name" value="Inosine monophosphate dehydrogenase (IMPDH)"/>
    <property type="match status" value="1"/>
</dbReference>
<dbReference type="InterPro" id="IPR004136">
    <property type="entry name" value="NMO"/>
</dbReference>